<gene>
    <name evidence="1" type="ordered locus">Daes_1885</name>
</gene>
<sequence>MRPMNTHLTVYGPAGLALGLILAGLFVCLGGCEQARFEPAASVALPTAVPEGSWTPAVWTDSLQDGPVRNQLPDFSRAGYAMGDSPLPEPLGPVYDVTAPPFNAIPDDAVDDTAAIQAALDAAGAAGGGVVLLPRGRVLVHSTPDMPYLRITHNNVILRGRGSGPGGSTVYLGAPGPEEGVRRLGSVPSDQEARRHAAIAVMGNETGRELAVFTQDVSRGQYEVSVSNSDLLRPGMMVVVRCQDDAGGAQDAALIPPAPDAPDLPAQLTRPYRLVPEQTDTFGPVARRHSWITRIESVLDATTVRMAKPARFDQRVSHAPRIYAFQGLHGVGIEHLRIESAWPGGYRHHKPYEENGVTVRTAKEQDYLWNGIWISNAVDGWVRDVTFKDLTQGCILSHAAHITLQDINFEGIDGHAGVTVGWSNDNLVTRAVFRSRLVHSVTVTMMASGNVFTDCTALYEGDVSDGRPRPAIDFHGFFPYENLFDSMHGFNVSPGGDLSVMPHGGVRNVFWNVIGPGTPGGAREWEGDAFVQSWAYASTSSGTPATMFEHLPQAFYVGVRRETGRVSLGDSFSDRSDQWMTVEGLNRPGLALPSLYQAQRKLRTAP</sequence>
<dbReference type="Gene3D" id="2.160.20.10">
    <property type="entry name" value="Single-stranded right-handed beta-helix, Pectin lyase-like"/>
    <property type="match status" value="2"/>
</dbReference>
<dbReference type="SUPFAM" id="SSF51126">
    <property type="entry name" value="Pectin lyase-like"/>
    <property type="match status" value="1"/>
</dbReference>
<dbReference type="eggNOG" id="COG5434">
    <property type="taxonomic scope" value="Bacteria"/>
</dbReference>
<dbReference type="InterPro" id="IPR011050">
    <property type="entry name" value="Pectin_lyase_fold/virulence"/>
</dbReference>
<name>E6VZR6_PSEA9</name>
<dbReference type="STRING" id="643562.Daes_1885"/>
<accession>E6VZR6</accession>
<reference evidence="2" key="1">
    <citation type="submission" date="2010-12" db="EMBL/GenBank/DDBJ databases">
        <title>Complete sequence of Desulfovibrio aespoeensis Aspo-2.</title>
        <authorList>
            <consortium name="US DOE Joint Genome Institute"/>
            <person name="Lucas S."/>
            <person name="Copeland A."/>
            <person name="Lapidus A."/>
            <person name="Cheng J.-F."/>
            <person name="Goodwin L."/>
            <person name="Pitluck S."/>
            <person name="Chertkov O."/>
            <person name="Misra M."/>
            <person name="Detter J.C."/>
            <person name="Han C."/>
            <person name="Tapia R."/>
            <person name="Land M."/>
            <person name="Hauser L."/>
            <person name="Kyrpides N."/>
            <person name="Ivanova N."/>
            <person name="Ovchinnikova G."/>
            <person name="Pedersen K."/>
            <person name="Jagevall S."/>
            <person name="Hazen T."/>
            <person name="Woyke T."/>
        </authorList>
    </citation>
    <scope>NUCLEOTIDE SEQUENCE [LARGE SCALE GENOMIC DNA]</scope>
    <source>
        <strain evidence="2">ATCC 700646 / DSM 10631 / Aspo-2</strain>
    </source>
</reference>
<dbReference type="GO" id="GO:0016829">
    <property type="term" value="F:lyase activity"/>
    <property type="evidence" value="ECO:0007669"/>
    <property type="project" value="UniProtKB-KW"/>
</dbReference>
<proteinExistence type="predicted"/>
<protein>
    <submittedName>
        <fullName evidence="1">Putative virulence factor (Pectin lyase fold protein)</fullName>
    </submittedName>
</protein>
<evidence type="ECO:0000313" key="1">
    <source>
        <dbReference type="EMBL" id="ADU62894.1"/>
    </source>
</evidence>
<keyword evidence="2" id="KW-1185">Reference proteome</keyword>
<organism evidence="1 2">
    <name type="scientific">Pseudodesulfovibrio aespoeensis (strain ATCC 700646 / DSM 10631 / Aspo-2)</name>
    <name type="common">Desulfovibrio aespoeensis</name>
    <dbReference type="NCBI Taxonomy" id="643562"/>
    <lineage>
        <taxon>Bacteria</taxon>
        <taxon>Pseudomonadati</taxon>
        <taxon>Thermodesulfobacteriota</taxon>
        <taxon>Desulfovibrionia</taxon>
        <taxon>Desulfovibrionales</taxon>
        <taxon>Desulfovibrionaceae</taxon>
    </lineage>
</organism>
<dbReference type="InterPro" id="IPR012334">
    <property type="entry name" value="Pectin_lyas_fold"/>
</dbReference>
<dbReference type="KEGG" id="das:Daes_1885"/>
<reference evidence="1 2" key="2">
    <citation type="journal article" date="2014" name="Genome Announc.">
        <title>Complete Genome Sequence of the Subsurface, Mesophilic Sulfate-Reducing Bacterium Desulfovibrio aespoeensis Aspo-2.</title>
        <authorList>
            <person name="Pedersen K."/>
            <person name="Bengtsson A."/>
            <person name="Edlund J."/>
            <person name="Rabe L."/>
            <person name="Hazen T."/>
            <person name="Chakraborty R."/>
            <person name="Goodwin L."/>
            <person name="Shapiro N."/>
        </authorList>
    </citation>
    <scope>NUCLEOTIDE SEQUENCE [LARGE SCALE GENOMIC DNA]</scope>
    <source>
        <strain evidence="2">ATCC 700646 / DSM 10631 / Aspo-2</strain>
    </source>
</reference>
<dbReference type="Proteomes" id="UP000002191">
    <property type="component" value="Chromosome"/>
</dbReference>
<dbReference type="EMBL" id="CP002431">
    <property type="protein sequence ID" value="ADU62894.1"/>
    <property type="molecule type" value="Genomic_DNA"/>
</dbReference>
<dbReference type="HOGENOM" id="CLU_453251_0_0_7"/>
<dbReference type="AlphaFoldDB" id="E6VZR6"/>
<evidence type="ECO:0000313" key="2">
    <source>
        <dbReference type="Proteomes" id="UP000002191"/>
    </source>
</evidence>
<keyword evidence="1" id="KW-0456">Lyase</keyword>